<organism evidence="2 3">
    <name type="scientific">Mycobacterium tuberculosis</name>
    <dbReference type="NCBI Taxonomy" id="1773"/>
    <lineage>
        <taxon>Bacteria</taxon>
        <taxon>Bacillati</taxon>
        <taxon>Actinomycetota</taxon>
        <taxon>Actinomycetes</taxon>
        <taxon>Mycobacteriales</taxon>
        <taxon>Mycobacteriaceae</taxon>
        <taxon>Mycobacterium</taxon>
        <taxon>Mycobacterium tuberculosis complex</taxon>
    </lineage>
</organism>
<accession>A0A0U0QZD7</accession>
<feature type="region of interest" description="Disordered" evidence="1">
    <location>
        <begin position="1"/>
        <end position="52"/>
    </location>
</feature>
<evidence type="ECO:0000256" key="1">
    <source>
        <dbReference type="SAM" id="MobiDB-lite"/>
    </source>
</evidence>
<protein>
    <submittedName>
        <fullName evidence="2">Uncharacterized protein</fullName>
    </submittedName>
</protein>
<reference evidence="3" key="1">
    <citation type="submission" date="2015-03" db="EMBL/GenBank/DDBJ databases">
        <authorList>
            <consortium name="Pathogen Informatics"/>
        </authorList>
    </citation>
    <scope>NUCLEOTIDE SEQUENCE [LARGE SCALE GENOMIC DNA]</scope>
    <source>
        <strain evidence="3">K00500041</strain>
    </source>
</reference>
<evidence type="ECO:0000313" key="3">
    <source>
        <dbReference type="Proteomes" id="UP000038802"/>
    </source>
</evidence>
<name>A0A0U0QZD7_MYCTX</name>
<dbReference type="AlphaFoldDB" id="A0A0U0QZD7"/>
<feature type="compositionally biased region" description="Low complexity" evidence="1">
    <location>
        <begin position="19"/>
        <end position="35"/>
    </location>
</feature>
<sequence length="164" mass="16892">MPSHNSQVPAPLSTSTACPGPSAAARAPVSSSGPAITVTPTPSAPPRDGALRPSHTVQFASVEVFCTIRSGAPGMPIRFPRGNWSNSVLFTVVGLTGRPTISRAEVRLSTGCSCSPTRTYSAAVDRSASTALLPACPLGRINENTKEPINPVITISTPISTARD</sequence>
<evidence type="ECO:0000313" key="2">
    <source>
        <dbReference type="EMBL" id="COV54210.1"/>
    </source>
</evidence>
<feature type="compositionally biased region" description="Polar residues" evidence="1">
    <location>
        <begin position="1"/>
        <end position="17"/>
    </location>
</feature>
<dbReference type="Proteomes" id="UP000038802">
    <property type="component" value="Unassembled WGS sequence"/>
</dbReference>
<proteinExistence type="predicted"/>
<gene>
    <name evidence="2" type="ORF">ERS007703_01596</name>
</gene>
<dbReference type="EMBL" id="CSAE01000139">
    <property type="protein sequence ID" value="COV54210.1"/>
    <property type="molecule type" value="Genomic_DNA"/>
</dbReference>